<dbReference type="AlphaFoldDB" id="A0A9D4S2D3"/>
<protein>
    <submittedName>
        <fullName evidence="1">Uncharacterized protein</fullName>
    </submittedName>
</protein>
<organism evidence="1 2">
    <name type="scientific">Dreissena polymorpha</name>
    <name type="common">Zebra mussel</name>
    <name type="synonym">Mytilus polymorpha</name>
    <dbReference type="NCBI Taxonomy" id="45954"/>
    <lineage>
        <taxon>Eukaryota</taxon>
        <taxon>Metazoa</taxon>
        <taxon>Spiralia</taxon>
        <taxon>Lophotrochozoa</taxon>
        <taxon>Mollusca</taxon>
        <taxon>Bivalvia</taxon>
        <taxon>Autobranchia</taxon>
        <taxon>Heteroconchia</taxon>
        <taxon>Euheterodonta</taxon>
        <taxon>Imparidentia</taxon>
        <taxon>Neoheterodontei</taxon>
        <taxon>Myida</taxon>
        <taxon>Dreissenoidea</taxon>
        <taxon>Dreissenidae</taxon>
        <taxon>Dreissena</taxon>
    </lineage>
</organism>
<dbReference type="Proteomes" id="UP000828390">
    <property type="component" value="Unassembled WGS sequence"/>
</dbReference>
<sequence length="59" mass="6690">MVQWTRFPPSDREFVGSIQTQGVVFISSIDTKYCFYPGNGLDSVHICLSYSKKVGSKQR</sequence>
<proteinExistence type="predicted"/>
<evidence type="ECO:0000313" key="1">
    <source>
        <dbReference type="EMBL" id="KAH3887923.1"/>
    </source>
</evidence>
<dbReference type="EMBL" id="JAIWYP010000001">
    <property type="protein sequence ID" value="KAH3887923.1"/>
    <property type="molecule type" value="Genomic_DNA"/>
</dbReference>
<reference evidence="1" key="2">
    <citation type="submission" date="2020-11" db="EMBL/GenBank/DDBJ databases">
        <authorList>
            <person name="McCartney M.A."/>
            <person name="Auch B."/>
            <person name="Kono T."/>
            <person name="Mallez S."/>
            <person name="Becker A."/>
            <person name="Gohl D.M."/>
            <person name="Silverstein K.A.T."/>
            <person name="Koren S."/>
            <person name="Bechman K.B."/>
            <person name="Herman A."/>
            <person name="Abrahante J.E."/>
            <person name="Garbe J."/>
        </authorList>
    </citation>
    <scope>NUCLEOTIDE SEQUENCE</scope>
    <source>
        <strain evidence="1">Duluth1</strain>
        <tissue evidence="1">Whole animal</tissue>
    </source>
</reference>
<comment type="caution">
    <text evidence="1">The sequence shown here is derived from an EMBL/GenBank/DDBJ whole genome shotgun (WGS) entry which is preliminary data.</text>
</comment>
<reference evidence="1" key="1">
    <citation type="journal article" date="2019" name="bioRxiv">
        <title>The Genome of the Zebra Mussel, Dreissena polymorpha: A Resource for Invasive Species Research.</title>
        <authorList>
            <person name="McCartney M.A."/>
            <person name="Auch B."/>
            <person name="Kono T."/>
            <person name="Mallez S."/>
            <person name="Zhang Y."/>
            <person name="Obille A."/>
            <person name="Becker A."/>
            <person name="Abrahante J.E."/>
            <person name="Garbe J."/>
            <person name="Badalamenti J.P."/>
            <person name="Herman A."/>
            <person name="Mangelson H."/>
            <person name="Liachko I."/>
            <person name="Sullivan S."/>
            <person name="Sone E.D."/>
            <person name="Koren S."/>
            <person name="Silverstein K.A.T."/>
            <person name="Beckman K.B."/>
            <person name="Gohl D.M."/>
        </authorList>
    </citation>
    <scope>NUCLEOTIDE SEQUENCE</scope>
    <source>
        <strain evidence="1">Duluth1</strain>
        <tissue evidence="1">Whole animal</tissue>
    </source>
</reference>
<gene>
    <name evidence="1" type="ORF">DPMN_011945</name>
</gene>
<name>A0A9D4S2D3_DREPO</name>
<keyword evidence="2" id="KW-1185">Reference proteome</keyword>
<accession>A0A9D4S2D3</accession>
<evidence type="ECO:0000313" key="2">
    <source>
        <dbReference type="Proteomes" id="UP000828390"/>
    </source>
</evidence>